<feature type="region of interest" description="Disordered" evidence="4">
    <location>
        <begin position="123"/>
        <end position="169"/>
    </location>
</feature>
<dbReference type="SMART" id="SM00220">
    <property type="entry name" value="S_TKc"/>
    <property type="match status" value="1"/>
</dbReference>
<name>A0A166ZQK8_CORFA</name>
<feature type="region of interest" description="Disordered" evidence="4">
    <location>
        <begin position="485"/>
        <end position="518"/>
    </location>
</feature>
<dbReference type="PANTHER" id="PTHR24346:SF77">
    <property type="entry name" value="SERINE THREONINE PROTEIN KINASE"/>
    <property type="match status" value="1"/>
</dbReference>
<dbReference type="InterPro" id="IPR017441">
    <property type="entry name" value="Protein_kinase_ATP_BS"/>
</dbReference>
<dbReference type="PROSITE" id="PS00107">
    <property type="entry name" value="PROTEIN_KINASE_ATP"/>
    <property type="match status" value="1"/>
</dbReference>
<feature type="region of interest" description="Disordered" evidence="4">
    <location>
        <begin position="659"/>
        <end position="719"/>
    </location>
</feature>
<dbReference type="Pfam" id="PF00069">
    <property type="entry name" value="Pkinase"/>
    <property type="match status" value="1"/>
</dbReference>
<feature type="region of interest" description="Disordered" evidence="4">
    <location>
        <begin position="1"/>
        <end position="60"/>
    </location>
</feature>
<organism evidence="6 7">
    <name type="scientific">Cordyceps fumosorosea (strain ARSEF 2679)</name>
    <name type="common">Isaria fumosorosea</name>
    <dbReference type="NCBI Taxonomy" id="1081104"/>
    <lineage>
        <taxon>Eukaryota</taxon>
        <taxon>Fungi</taxon>
        <taxon>Dikarya</taxon>
        <taxon>Ascomycota</taxon>
        <taxon>Pezizomycotina</taxon>
        <taxon>Sordariomycetes</taxon>
        <taxon>Hypocreomycetidae</taxon>
        <taxon>Hypocreales</taxon>
        <taxon>Cordycipitaceae</taxon>
        <taxon>Cordyceps</taxon>
    </lineage>
</organism>
<dbReference type="FunFam" id="3.30.200.20:FF:000447">
    <property type="entry name" value="Calcium/calmodulin dependent protein kinase"/>
    <property type="match status" value="1"/>
</dbReference>
<dbReference type="STRING" id="1081104.A0A166ZQK8"/>
<dbReference type="GO" id="GO:0035556">
    <property type="term" value="P:intracellular signal transduction"/>
    <property type="evidence" value="ECO:0007669"/>
    <property type="project" value="TreeGrafter"/>
</dbReference>
<dbReference type="GO" id="GO:0005516">
    <property type="term" value="F:calmodulin binding"/>
    <property type="evidence" value="ECO:0007669"/>
    <property type="project" value="TreeGrafter"/>
</dbReference>
<dbReference type="GeneID" id="30026189"/>
<evidence type="ECO:0000313" key="7">
    <source>
        <dbReference type="Proteomes" id="UP000076744"/>
    </source>
</evidence>
<comment type="caution">
    <text evidence="6">The sequence shown here is derived from an EMBL/GenBank/DDBJ whole genome shotgun (WGS) entry which is preliminary data.</text>
</comment>
<accession>A0A166ZQK8</accession>
<dbReference type="GO" id="GO:0004683">
    <property type="term" value="F:calcium/calmodulin-dependent protein kinase activity"/>
    <property type="evidence" value="ECO:0007669"/>
    <property type="project" value="TreeGrafter"/>
</dbReference>
<dbReference type="GO" id="GO:0005524">
    <property type="term" value="F:ATP binding"/>
    <property type="evidence" value="ECO:0007669"/>
    <property type="project" value="UniProtKB-UniRule"/>
</dbReference>
<evidence type="ECO:0000256" key="2">
    <source>
        <dbReference type="ARBA" id="ARBA00022840"/>
    </source>
</evidence>
<keyword evidence="6" id="KW-0418">Kinase</keyword>
<feature type="compositionally biased region" description="Basic and acidic residues" evidence="4">
    <location>
        <begin position="659"/>
        <end position="685"/>
    </location>
</feature>
<dbReference type="SUPFAM" id="SSF56112">
    <property type="entry name" value="Protein kinase-like (PK-like)"/>
    <property type="match status" value="1"/>
</dbReference>
<dbReference type="Proteomes" id="UP000076744">
    <property type="component" value="Unassembled WGS sequence"/>
</dbReference>
<proteinExistence type="predicted"/>
<dbReference type="RefSeq" id="XP_018699314.1">
    <property type="nucleotide sequence ID" value="XM_018853497.1"/>
</dbReference>
<evidence type="ECO:0000259" key="5">
    <source>
        <dbReference type="PROSITE" id="PS50011"/>
    </source>
</evidence>
<dbReference type="EMBL" id="AZHB01000094">
    <property type="protein sequence ID" value="OAA38153.1"/>
    <property type="molecule type" value="Genomic_DNA"/>
</dbReference>
<gene>
    <name evidence="6" type="ORF">ISF_09897</name>
</gene>
<dbReference type="CDD" id="cd14008">
    <property type="entry name" value="STKc_LKB1_CaMKK"/>
    <property type="match status" value="1"/>
</dbReference>
<dbReference type="OrthoDB" id="68483at2759"/>
<dbReference type="InterPro" id="IPR000719">
    <property type="entry name" value="Prot_kinase_dom"/>
</dbReference>
<dbReference type="FunFam" id="1.10.510.10:FF:000571">
    <property type="entry name" value="Maternal embryonic leucine zipper kinase"/>
    <property type="match status" value="1"/>
</dbReference>
<dbReference type="InterPro" id="IPR011009">
    <property type="entry name" value="Kinase-like_dom_sf"/>
</dbReference>
<feature type="binding site" evidence="3">
    <location>
        <position position="114"/>
    </location>
    <ligand>
        <name>ATP</name>
        <dbReference type="ChEBI" id="CHEBI:30616"/>
    </ligand>
</feature>
<feature type="domain" description="Protein kinase" evidence="5">
    <location>
        <begin position="86"/>
        <end position="390"/>
    </location>
</feature>
<keyword evidence="6" id="KW-0808">Transferase</keyword>
<dbReference type="PROSITE" id="PS50011">
    <property type="entry name" value="PROTEIN_KINASE_DOM"/>
    <property type="match status" value="1"/>
</dbReference>
<keyword evidence="7" id="KW-1185">Reference proteome</keyword>
<dbReference type="Gene3D" id="3.30.200.20">
    <property type="entry name" value="Phosphorylase Kinase, domain 1"/>
    <property type="match status" value="1"/>
</dbReference>
<dbReference type="GO" id="GO:0005737">
    <property type="term" value="C:cytoplasm"/>
    <property type="evidence" value="ECO:0007669"/>
    <property type="project" value="TreeGrafter"/>
</dbReference>
<evidence type="ECO:0000256" key="4">
    <source>
        <dbReference type="SAM" id="MobiDB-lite"/>
    </source>
</evidence>
<dbReference type="PANTHER" id="PTHR24346">
    <property type="entry name" value="MAP/MICROTUBULE AFFINITY-REGULATING KINASE"/>
    <property type="match status" value="1"/>
</dbReference>
<protein>
    <submittedName>
        <fullName evidence="6">Calcium/calmodulin-dependent protein kinase kinase</fullName>
    </submittedName>
</protein>
<keyword evidence="1 3" id="KW-0547">Nucleotide-binding</keyword>
<dbReference type="InterPro" id="IPR008271">
    <property type="entry name" value="Ser/Thr_kinase_AS"/>
</dbReference>
<sequence length="1585" mass="177187">MDTAQSEPSLHVDSESAQDVSLPVPGRPSLTTNVSDPPHLQDFQSPARQHKRQPSAHHEVKETLDARVEYAGDNYDSSTYHKINQYTIVEEVGRGSYGAVHLATDQFGNEFAVKEISKSRLRKRAQSQILRRSPQDRPRRQPLRTRSDGKVLTPQLGGEQPGGEQPGEKGDILHLIRKEVAIMKKLHHPNLVQLIEVLDDPQEDLLYMVLELCKKGVAMRVGLDDHANRYSDTVCRYYFRDLILAIEYLHSQSIIHCDIKPDNFLVTEDDTLKVIGFKVLEMFDKPSGMKSKTSAGSPAFLAPELCSPHREVSSTAADVWSMGVCLYCFRYGRIPFNRPSVLDMYHAIQTDDPSIPDDEDLVFADVLRRLLEKDPEKRITIDELREHPWITKNGTEGLLSRAENCAHKIEPPNELEISQAFTSKLDNAFAVLKAIDKFKALLSDRRSTTPTVTAAVEEATFDPAEEKARAEEIEQLLAQRRQVLSERAWPSHDSSNDDGTPDSEGEGHTKDIGDQDPLYLGIGTGSGQAFNVDEETGDVVADSPSAVDYNIYDRAYEQAIKDRLEANPSAPPIMYLTKFVKETDYLKATGNIVENAICSSTAIKEQMSETGEHLYDHFSSPSTTKLAKLVGGIGLSDPSSAGPPAEVDSSRLATMLKAELGKSDGAEKKDSKPAEAKPADRRELPIRMMQDLKNLNIMQDLKNPDSSSETSREEEDDSNEAFYKWQQHMRRRRVSLSGSISKRTFSDRSDSDDFDDGHLDINEINSSARCLRKRKDHESLLFQDPHEPRTNEERELTVALKIGDEEDLTSILEDDFRGIAKGDYAWLMELDELGYTYSEVAAVLLEEASDTPWIFFKPAPQHDPMLVVNFQQHLPGCVHQIPWPSKHADENWQISASGQSNRQSDAISQIQTLCGLAGISPSTREPEDWNGTVVFEDNMVASVTYAHENVSRVLLKVKNILGLFLNALHCAQSAGLCCQSFTILRQETRSLETTQDSVINLSRVEFSKAEAILDEVGSIAKGEVTKVAGVSATLAFLTDIFPGETLFDSENSCFLDDLHRCCLSAQILTVGFLSYIQAHAGPLHPYFLDTPTTKIKLFGFKSLSNQPIIEVALRRLTCLGDMLQSPVLVFGTAESPTKRGKQAVTASEVKDDVLASAEDLIDTWGPAQFIVTPNSNSNKNHNNSSSSNGMQPSAISICGGVIFMAEQVSNRFHWSKQVSPEEFCHGFLDPAVKIRIGSPVTVNKTCQLDTKRCRAHATSLGFLSPLGTYAPAWALAEKQFGIQAGQYAVVQANAAYHRFPGRTLKQYRLEQGDEELVPFLDDCWAVQVSLCTGVARRVPLREMVADLLPIFANNLTFRDDYDNWVCLTKDKGIIEAFRGKSLRPWLRTLSRPHHDLVLQMVRRILHTLSETGLDREGKSLLVSWPYEDDTRHCFNVDLRKRESSWARLIADCEDSAIFVYASRHCLETAEYRCRGIETCPWRNVVPLLETVVIISSAITTVAAGPVQLVPGDRLIHKEMYHFRKLGDVYFVRAEQPDSNAVVKLVRKPSSIPYRFKQRLFSKAQLLRERDTSAEAGNVAWFIAGF</sequence>
<feature type="compositionally biased region" description="Basic and acidic residues" evidence="4">
    <location>
        <begin position="133"/>
        <end position="149"/>
    </location>
</feature>
<keyword evidence="2 3" id="KW-0067">ATP-binding</keyword>
<evidence type="ECO:0000256" key="1">
    <source>
        <dbReference type="ARBA" id="ARBA00022741"/>
    </source>
</evidence>
<evidence type="ECO:0000313" key="6">
    <source>
        <dbReference type="EMBL" id="OAA38153.1"/>
    </source>
</evidence>
<dbReference type="PROSITE" id="PS00108">
    <property type="entry name" value="PROTEIN_KINASE_ST"/>
    <property type="match status" value="1"/>
</dbReference>
<dbReference type="Gene3D" id="1.10.510.10">
    <property type="entry name" value="Transferase(Phosphotransferase) domain 1"/>
    <property type="match status" value="1"/>
</dbReference>
<reference evidence="6 7" key="1">
    <citation type="journal article" date="2016" name="Genome Biol. Evol.">
        <title>Divergent and convergent evolution of fungal pathogenicity.</title>
        <authorList>
            <person name="Shang Y."/>
            <person name="Xiao G."/>
            <person name="Zheng P."/>
            <person name="Cen K."/>
            <person name="Zhan S."/>
            <person name="Wang C."/>
        </authorList>
    </citation>
    <scope>NUCLEOTIDE SEQUENCE [LARGE SCALE GENOMIC DNA]</scope>
    <source>
        <strain evidence="6 7">ARSEF 2679</strain>
    </source>
</reference>
<evidence type="ECO:0000256" key="3">
    <source>
        <dbReference type="PROSITE-ProRule" id="PRU10141"/>
    </source>
</evidence>